<evidence type="ECO:0000256" key="3">
    <source>
        <dbReference type="ARBA" id="ARBA00022723"/>
    </source>
</evidence>
<dbReference type="InterPro" id="IPR037518">
    <property type="entry name" value="MPN"/>
</dbReference>
<reference evidence="8 9" key="1">
    <citation type="submission" date="2020-04" db="EMBL/GenBank/DDBJ databases">
        <authorList>
            <person name="Abaymova A."/>
            <person name="Teymurazov M."/>
            <person name="Tazyna O."/>
            <person name="Chatushin Y."/>
            <person name="Svetoch E."/>
            <person name="Pereligyn V."/>
            <person name="Pohylenko V."/>
            <person name="Platonov M."/>
            <person name="Kartsev N."/>
            <person name="Skryabin Y."/>
            <person name="Sizova A."/>
            <person name="Solomentsev V."/>
            <person name="Kislichkina A."/>
            <person name="Bogun A."/>
        </authorList>
    </citation>
    <scope>NUCLEOTIDE SEQUENCE [LARGE SCALE GENOMIC DNA]</scope>
    <source>
        <strain evidence="9">SCPM-O-B-8398 (E28)</strain>
    </source>
</reference>
<name>A0A848MZW4_ENTMU</name>
<dbReference type="Proteomes" id="UP000557857">
    <property type="component" value="Unassembled WGS sequence"/>
</dbReference>
<keyword evidence="3" id="KW-0479">Metal-binding</keyword>
<dbReference type="AlphaFoldDB" id="A0A848MZW4"/>
<evidence type="ECO:0000256" key="1">
    <source>
        <dbReference type="ARBA" id="ARBA00010243"/>
    </source>
</evidence>
<dbReference type="GO" id="GO:0006508">
    <property type="term" value="P:proteolysis"/>
    <property type="evidence" value="ECO:0007669"/>
    <property type="project" value="UniProtKB-KW"/>
</dbReference>
<dbReference type="GO" id="GO:0008237">
    <property type="term" value="F:metallopeptidase activity"/>
    <property type="evidence" value="ECO:0007669"/>
    <property type="project" value="UniProtKB-KW"/>
</dbReference>
<evidence type="ECO:0000256" key="2">
    <source>
        <dbReference type="ARBA" id="ARBA00022670"/>
    </source>
</evidence>
<organism evidence="8 9">
    <name type="scientific">Enterococcus mundtii</name>
    <dbReference type="NCBI Taxonomy" id="53346"/>
    <lineage>
        <taxon>Bacteria</taxon>
        <taxon>Bacillati</taxon>
        <taxon>Bacillota</taxon>
        <taxon>Bacilli</taxon>
        <taxon>Lactobacillales</taxon>
        <taxon>Enterococcaceae</taxon>
        <taxon>Enterococcus</taxon>
    </lineage>
</organism>
<keyword evidence="5" id="KW-0862">Zinc</keyword>
<evidence type="ECO:0000256" key="6">
    <source>
        <dbReference type="ARBA" id="ARBA00023049"/>
    </source>
</evidence>
<gene>
    <name evidence="8" type="ORF">HI921_13995</name>
</gene>
<dbReference type="PROSITE" id="PS50249">
    <property type="entry name" value="MPN"/>
    <property type="match status" value="1"/>
</dbReference>
<keyword evidence="4" id="KW-0378">Hydrolase</keyword>
<dbReference type="Pfam" id="PF04002">
    <property type="entry name" value="RadC"/>
    <property type="match status" value="1"/>
</dbReference>
<comment type="caution">
    <text evidence="8">The sequence shown here is derived from an EMBL/GenBank/DDBJ whole genome shotgun (WGS) entry which is preliminary data.</text>
</comment>
<feature type="domain" description="MPN" evidence="7">
    <location>
        <begin position="1"/>
        <end position="93"/>
    </location>
</feature>
<protein>
    <recommendedName>
        <fullName evidence="7">MPN domain-containing protein</fullName>
    </recommendedName>
</protein>
<evidence type="ECO:0000259" key="7">
    <source>
        <dbReference type="PROSITE" id="PS50249"/>
    </source>
</evidence>
<evidence type="ECO:0000313" key="9">
    <source>
        <dbReference type="Proteomes" id="UP000557857"/>
    </source>
</evidence>
<dbReference type="InterPro" id="IPR025657">
    <property type="entry name" value="RadC_JAB"/>
</dbReference>
<proteinExistence type="inferred from homology"/>
<keyword evidence="6" id="KW-0482">Metalloprotease</keyword>
<comment type="similarity">
    <text evidence="1">Belongs to the UPF0758 family.</text>
</comment>
<evidence type="ECO:0000256" key="5">
    <source>
        <dbReference type="ARBA" id="ARBA00022833"/>
    </source>
</evidence>
<dbReference type="InterPro" id="IPR001405">
    <property type="entry name" value="UPF0758"/>
</dbReference>
<evidence type="ECO:0000256" key="4">
    <source>
        <dbReference type="ARBA" id="ARBA00022801"/>
    </source>
</evidence>
<accession>A0A848MZW4</accession>
<dbReference type="PANTHER" id="PTHR30471:SF3">
    <property type="entry name" value="UPF0758 PROTEIN YEES-RELATED"/>
    <property type="match status" value="1"/>
</dbReference>
<sequence>MVFSLSFSKYLPSLCLSSLRKHPRDIFQRALLSNACRILIAHNHPSNKPNPSKEDDIVTENIESCGKMLNIELLDHIIVGQNTYYSYRENNRIGAV</sequence>
<dbReference type="PANTHER" id="PTHR30471">
    <property type="entry name" value="DNA REPAIR PROTEIN RADC"/>
    <property type="match status" value="1"/>
</dbReference>
<dbReference type="GO" id="GO:0046872">
    <property type="term" value="F:metal ion binding"/>
    <property type="evidence" value="ECO:0007669"/>
    <property type="project" value="UniProtKB-KW"/>
</dbReference>
<dbReference type="EMBL" id="JABCAG010000061">
    <property type="protein sequence ID" value="NMP59555.1"/>
    <property type="molecule type" value="Genomic_DNA"/>
</dbReference>
<keyword evidence="2" id="KW-0645">Protease</keyword>
<dbReference type="Gene3D" id="3.40.140.10">
    <property type="entry name" value="Cytidine Deaminase, domain 2"/>
    <property type="match status" value="1"/>
</dbReference>
<evidence type="ECO:0000313" key="8">
    <source>
        <dbReference type="EMBL" id="NMP59555.1"/>
    </source>
</evidence>